<protein>
    <submittedName>
        <fullName evidence="3">Uncharacterized protein</fullName>
    </submittedName>
</protein>
<proteinExistence type="predicted"/>
<reference evidence="2" key="2">
    <citation type="journal article" date="2016" name="Mol. Ecol.">
        <title>Population genomics of the filarial nematode parasite Wuchereria bancrofti from mosquitoes.</title>
        <authorList>
            <person name="Small S.T."/>
            <person name="Reimer L.J."/>
            <person name="Tisch D.J."/>
            <person name="King C.L."/>
            <person name="Christensen B.M."/>
            <person name="Siba P.M."/>
            <person name="Kazura J.W."/>
            <person name="Serre D."/>
            <person name="Zimmerman P.A."/>
        </authorList>
    </citation>
    <scope>NUCLEOTIDE SEQUENCE</scope>
    <source>
        <strain evidence="2">pt0022</strain>
    </source>
</reference>
<feature type="region of interest" description="Disordered" evidence="1">
    <location>
        <begin position="719"/>
        <end position="812"/>
    </location>
</feature>
<name>A0AAF5PTK1_WUCBA</name>
<reference evidence="2" key="1">
    <citation type="submission" date="2015-03" db="EMBL/GenBank/DDBJ databases">
        <title>Wuchereria bancrofti Genome Sequencing Papua New Guinea Strain.</title>
        <authorList>
            <person name="Small S.T."/>
            <person name="Serre D."/>
            <person name="Zimmerman P.A."/>
        </authorList>
    </citation>
    <scope>NUCLEOTIDE SEQUENCE [LARGE SCALE GENOMIC DNA]</scope>
    <source>
        <strain evidence="2">pt0022</strain>
    </source>
</reference>
<dbReference type="AlphaFoldDB" id="A0AAF5PTK1"/>
<feature type="compositionally biased region" description="Basic and acidic residues" evidence="1">
    <location>
        <begin position="780"/>
        <end position="798"/>
    </location>
</feature>
<accession>A0AAF5PTK1</accession>
<feature type="compositionally biased region" description="Polar residues" evidence="1">
    <location>
        <begin position="747"/>
        <end position="761"/>
    </location>
</feature>
<dbReference type="WBParaSite" id="mrna-Wban_05382">
    <property type="protein sequence ID" value="mrna-Wban_05382"/>
    <property type="gene ID" value="Wban_05382"/>
</dbReference>
<evidence type="ECO:0000313" key="3">
    <source>
        <dbReference type="WBParaSite" id="mrna-Wban_05382"/>
    </source>
</evidence>
<dbReference type="Proteomes" id="UP000093561">
    <property type="component" value="Unassembled WGS sequence"/>
</dbReference>
<sequence>MTEENMLKSMVDSSTGLNEENVQNVIEMRNDLIDKLSEKVEESGEKFNKVRSEVVKVAPGIITHNEKLEHETKDDVGEMQKETKGKLDDFSGVINDLTKFSGQSDQRASEILGDIKDRIERFTDDTGRTTFENDSGLEELEKMDGGTENVLDVTTKKNELIGNVDEIVSEISIGFGAEVVRKELGEVVDKIYPFTKSAEGIVSETVDTCGKFDSEISEKTTVKVEEEGGKMDKFIKETFGNFQKLKEELNNKVADVEESAGEKLQGFKEGIDEKINEINMALDVEDIIYGLDDKEKPIVGMSDVCVREDNEDLKEDKFSEQISAPAEVDFFTAANIYHLQSNTFNKDTQKVEEIVSKSEDSKETQAIKKIISPGKDVPEQVGILSESGVYHDDYDALKVKVQEIEIIKQKDIVNDRADEVDKLEEAHDTSKKLKERETVGDVTDQQEMQRKEIHDITTDLNDSSMAIDDSESETQFTKDEKRKLSNVSQQFPLISEQTKDEHNETTDRLKEVSEELVVSSANETGPPLVQNSEITESLMVSSKDVEKQQSSEPTSELCFVAEKSFTANEKETEHEIKLITIAPQPETNVNLFTDQLSTAEDALKFSTTPTVLENALQSGIPTKSSDQDEIVTEAVIDHIQKKTESKHQSAKTSFAEKFVNHSGQPDRAVSLSVSLRLPVLPPKNAPPPVPPKKKSIEMILAEEAKAMGQRSLRGFETLTERTVSPEIGKDELGSKDKEEQNVEIPQKSESQMTNTTSSAQIQIIEAQKTGECPILSAAKAKPEAAHEKDKMDTMKSKSGDGQQQQSRRCTIL</sequence>
<organism evidence="2 3">
    <name type="scientific">Wuchereria bancrofti</name>
    <dbReference type="NCBI Taxonomy" id="6293"/>
    <lineage>
        <taxon>Eukaryota</taxon>
        <taxon>Metazoa</taxon>
        <taxon>Ecdysozoa</taxon>
        <taxon>Nematoda</taxon>
        <taxon>Chromadorea</taxon>
        <taxon>Rhabditida</taxon>
        <taxon>Spirurina</taxon>
        <taxon>Spiruromorpha</taxon>
        <taxon>Filarioidea</taxon>
        <taxon>Onchocercidae</taxon>
        <taxon>Wuchereria</taxon>
    </lineage>
</organism>
<evidence type="ECO:0000313" key="2">
    <source>
        <dbReference type="Proteomes" id="UP000093561"/>
    </source>
</evidence>
<evidence type="ECO:0000256" key="1">
    <source>
        <dbReference type="SAM" id="MobiDB-lite"/>
    </source>
</evidence>
<reference evidence="3" key="3">
    <citation type="submission" date="2024-02" db="UniProtKB">
        <authorList>
            <consortium name="WormBaseParasite"/>
        </authorList>
    </citation>
    <scope>IDENTIFICATION</scope>
    <source>
        <strain evidence="3">pt0022</strain>
    </source>
</reference>
<feature type="compositionally biased region" description="Basic and acidic residues" evidence="1">
    <location>
        <begin position="727"/>
        <end position="740"/>
    </location>
</feature>